<sequence length="291" mass="32945">MHHEVNLISELIFSTCAIILQKPFAHCKHNCDNPELDEFLDCSACQQSVFVYQTVAKIMERLSPKEQLCISVNNDEPAIDWKTQITNVSPKQSPVDKSNSSMIAPLSNTLSRSSSLSFIQRSATTHTAELQFQTATIHETSIEFVGLLPSEEVETAVAQATTLTETDVGREICHIITASLVDDIKGIPVEDTVEKETTKFWNTSVGRFRFALSDLPSQLCLIHSILTNLEMEHEADAHYYMLTTVKFLCLHCESLLNARREHRGYLIWAQENLLISKLWTLLRSDRSQVYE</sequence>
<organism evidence="1 2">
    <name type="scientific">Wuchereria bancrofti</name>
    <dbReference type="NCBI Taxonomy" id="6293"/>
    <lineage>
        <taxon>Eukaryota</taxon>
        <taxon>Metazoa</taxon>
        <taxon>Ecdysozoa</taxon>
        <taxon>Nematoda</taxon>
        <taxon>Chromadorea</taxon>
        <taxon>Rhabditida</taxon>
        <taxon>Spirurina</taxon>
        <taxon>Spiruromorpha</taxon>
        <taxon>Filarioidea</taxon>
        <taxon>Onchocercidae</taxon>
        <taxon>Wuchereria</taxon>
    </lineage>
</organism>
<gene>
    <name evidence="1" type="ORF">WBA_LOCUS8829</name>
</gene>
<proteinExistence type="predicted"/>
<dbReference type="EMBL" id="UYWW01007826">
    <property type="protein sequence ID" value="VDM15443.1"/>
    <property type="molecule type" value="Genomic_DNA"/>
</dbReference>
<keyword evidence="2" id="KW-1185">Reference proteome</keyword>
<dbReference type="PANTHER" id="PTHR21696:SF2">
    <property type="entry name" value="PROTEIN UNC-79 HOMOLOG"/>
    <property type="match status" value="1"/>
</dbReference>
<dbReference type="InParanoid" id="A0A3P7E1N7"/>
<dbReference type="PANTHER" id="PTHR21696">
    <property type="entry name" value="PROTEIN UNC-79 HOMOLOG"/>
    <property type="match status" value="1"/>
</dbReference>
<evidence type="ECO:0000313" key="1">
    <source>
        <dbReference type="EMBL" id="VDM15443.1"/>
    </source>
</evidence>
<dbReference type="Proteomes" id="UP000270924">
    <property type="component" value="Unassembled WGS sequence"/>
</dbReference>
<dbReference type="AlphaFoldDB" id="A0A3P7E1N7"/>
<dbReference type="InterPro" id="IPR024855">
    <property type="entry name" value="UNC79"/>
</dbReference>
<reference evidence="1 2" key="1">
    <citation type="submission" date="2018-11" db="EMBL/GenBank/DDBJ databases">
        <authorList>
            <consortium name="Pathogen Informatics"/>
        </authorList>
    </citation>
    <scope>NUCLEOTIDE SEQUENCE [LARGE SCALE GENOMIC DNA]</scope>
</reference>
<evidence type="ECO:0000313" key="2">
    <source>
        <dbReference type="Proteomes" id="UP000270924"/>
    </source>
</evidence>
<protein>
    <submittedName>
        <fullName evidence="1">Uncharacterized protein</fullName>
    </submittedName>
</protein>
<name>A0A3P7E1N7_WUCBA</name>
<dbReference type="OrthoDB" id="5868705at2759"/>
<accession>A0A3P7E1N7</accession>